<dbReference type="AlphaFoldDB" id="A0A2P2PZ93"/>
<name>A0A2P2PZ93_RHIMU</name>
<reference evidence="1" key="1">
    <citation type="submission" date="2018-02" db="EMBL/GenBank/DDBJ databases">
        <title>Rhizophora mucronata_Transcriptome.</title>
        <authorList>
            <person name="Meera S.P."/>
            <person name="Sreeshan A."/>
            <person name="Augustine A."/>
        </authorList>
    </citation>
    <scope>NUCLEOTIDE SEQUENCE</scope>
    <source>
        <tissue evidence="1">Leaf</tissue>
    </source>
</reference>
<protein>
    <submittedName>
        <fullName evidence="1">Uncharacterized protein</fullName>
    </submittedName>
</protein>
<organism evidence="1">
    <name type="scientific">Rhizophora mucronata</name>
    <name type="common">Asiatic mangrove</name>
    <dbReference type="NCBI Taxonomy" id="61149"/>
    <lineage>
        <taxon>Eukaryota</taxon>
        <taxon>Viridiplantae</taxon>
        <taxon>Streptophyta</taxon>
        <taxon>Embryophyta</taxon>
        <taxon>Tracheophyta</taxon>
        <taxon>Spermatophyta</taxon>
        <taxon>Magnoliopsida</taxon>
        <taxon>eudicotyledons</taxon>
        <taxon>Gunneridae</taxon>
        <taxon>Pentapetalae</taxon>
        <taxon>rosids</taxon>
        <taxon>fabids</taxon>
        <taxon>Malpighiales</taxon>
        <taxon>Rhizophoraceae</taxon>
        <taxon>Rhizophora</taxon>
    </lineage>
</organism>
<proteinExistence type="predicted"/>
<sequence length="40" mass="4411">MLWALTGGLEISLIMDSWVRTYGFPFQCLLGFSSIVSTLG</sequence>
<evidence type="ECO:0000313" key="1">
    <source>
        <dbReference type="EMBL" id="MBX60058.1"/>
    </source>
</evidence>
<dbReference type="EMBL" id="GGEC01079574">
    <property type="protein sequence ID" value="MBX60058.1"/>
    <property type="molecule type" value="Transcribed_RNA"/>
</dbReference>
<accession>A0A2P2PZ93</accession>